<sequence length="125" mass="13521">MAEIRIDWGAVDRMLRSPTGMVGRDLRRRADRAAASARRDAPGSMPSQIAGPAIGRRGGELSATITSRHPATVYVVNGTVPHIIRPVSRKALRFNVGGRTVFAKVVNHPGTRPNDFLTKALRTAI</sequence>
<evidence type="ECO:0000313" key="3">
    <source>
        <dbReference type="Proteomes" id="UP001214441"/>
    </source>
</evidence>
<reference evidence="2 3" key="1">
    <citation type="submission" date="2023-05" db="EMBL/GenBank/DDBJ databases">
        <title>Streptantibioticus silvisoli sp. nov., acidotolerant actinomycetes 1 from pine litter.</title>
        <authorList>
            <person name="Swiecimska M."/>
            <person name="Golinska P."/>
            <person name="Sangal V."/>
            <person name="Wachnowicz B."/>
            <person name="Goodfellow M."/>
        </authorList>
    </citation>
    <scope>NUCLEOTIDE SEQUENCE [LARGE SCALE GENOMIC DNA]</scope>
    <source>
        <strain evidence="2 3">DSM 42109</strain>
    </source>
</reference>
<comment type="caution">
    <text evidence="2">The sequence shown here is derived from an EMBL/GenBank/DDBJ whole genome shotgun (WGS) entry which is preliminary data.</text>
</comment>
<protein>
    <recommendedName>
        <fullName evidence="4">HK97 gp10 family phage protein</fullName>
    </recommendedName>
</protein>
<dbReference type="EMBL" id="JANCPR020000069">
    <property type="protein sequence ID" value="MDJ1137926.1"/>
    <property type="molecule type" value="Genomic_DNA"/>
</dbReference>
<evidence type="ECO:0000313" key="2">
    <source>
        <dbReference type="EMBL" id="MDJ1137926.1"/>
    </source>
</evidence>
<keyword evidence="3" id="KW-1185">Reference proteome</keyword>
<evidence type="ECO:0008006" key="4">
    <source>
        <dbReference type="Google" id="ProtNLM"/>
    </source>
</evidence>
<name>A0ABT7A998_9ACTN</name>
<dbReference type="RefSeq" id="WP_274039017.1">
    <property type="nucleotide sequence ID" value="NZ_JANCPR020000069.1"/>
</dbReference>
<proteinExistence type="predicted"/>
<feature type="region of interest" description="Disordered" evidence="1">
    <location>
        <begin position="22"/>
        <end position="55"/>
    </location>
</feature>
<dbReference type="Proteomes" id="UP001214441">
    <property type="component" value="Unassembled WGS sequence"/>
</dbReference>
<gene>
    <name evidence="2" type="ORF">NMN56_039415</name>
</gene>
<accession>A0ABT7A998</accession>
<organism evidence="2 3">
    <name type="scientific">Streptomyces iconiensis</name>
    <dbReference type="NCBI Taxonomy" id="1384038"/>
    <lineage>
        <taxon>Bacteria</taxon>
        <taxon>Bacillati</taxon>
        <taxon>Actinomycetota</taxon>
        <taxon>Actinomycetes</taxon>
        <taxon>Kitasatosporales</taxon>
        <taxon>Streptomycetaceae</taxon>
        <taxon>Streptomyces</taxon>
    </lineage>
</organism>
<evidence type="ECO:0000256" key="1">
    <source>
        <dbReference type="SAM" id="MobiDB-lite"/>
    </source>
</evidence>